<comment type="caution">
    <text evidence="2">The sequence shown here is derived from an EMBL/GenBank/DDBJ whole genome shotgun (WGS) entry which is preliminary data.</text>
</comment>
<feature type="transmembrane region" description="Helical" evidence="1">
    <location>
        <begin position="47"/>
        <end position="65"/>
    </location>
</feature>
<reference evidence="2 3" key="1">
    <citation type="submission" date="2015-12" db="EMBL/GenBank/DDBJ databases">
        <authorList>
            <person name="Shamseldin A."/>
            <person name="Moawad H."/>
            <person name="Abd El-Rahim W.M."/>
            <person name="Sadowsky M.J."/>
        </authorList>
    </citation>
    <scope>NUCLEOTIDE SEQUENCE [LARGE SCALE GENOMIC DNA]</scope>
    <source>
        <strain evidence="2 3">WF1</strain>
    </source>
</reference>
<dbReference type="EMBL" id="LPUF01000002">
    <property type="protein sequence ID" value="OQK16268.1"/>
    <property type="molecule type" value="Genomic_DNA"/>
</dbReference>
<keyword evidence="1" id="KW-0812">Transmembrane</keyword>
<accession>A0A1V8M427</accession>
<dbReference type="Proteomes" id="UP000191980">
    <property type="component" value="Unassembled WGS sequence"/>
</dbReference>
<feature type="transmembrane region" description="Helical" evidence="1">
    <location>
        <begin position="125"/>
        <end position="144"/>
    </location>
</feature>
<protein>
    <submittedName>
        <fullName evidence="2">Uncharacterized protein</fullName>
    </submittedName>
</protein>
<keyword evidence="3" id="KW-1185">Reference proteome</keyword>
<dbReference type="AlphaFoldDB" id="A0A1V8M427"/>
<sequence>MIKMLKNEFDSRTETLTHYPHINEIFFMTLIVLCFIGDLLGDVSGRGAIFYWIFMVPVFFLITLVKEKARELKTGRIIEDFMRTSFLYWLSALISILLVMFLWHADALNAVSASLASHVIVAQTMFLLGTIAGVRFYLIGLFLFLTAGITTQFEGVFGFTILIALPIIFFGFYYDKHKSTATAV</sequence>
<dbReference type="STRING" id="1420851.AU255_14340"/>
<evidence type="ECO:0000313" key="2">
    <source>
        <dbReference type="EMBL" id="OQK16268.1"/>
    </source>
</evidence>
<organism evidence="2 3">
    <name type="scientific">Methyloprofundus sedimenti</name>
    <dbReference type="NCBI Taxonomy" id="1420851"/>
    <lineage>
        <taxon>Bacteria</taxon>
        <taxon>Pseudomonadati</taxon>
        <taxon>Pseudomonadota</taxon>
        <taxon>Gammaproteobacteria</taxon>
        <taxon>Methylococcales</taxon>
        <taxon>Methylococcaceae</taxon>
        <taxon>Methyloprofundus</taxon>
    </lineage>
</organism>
<gene>
    <name evidence="2" type="ORF">AU255_14340</name>
</gene>
<proteinExistence type="predicted"/>
<keyword evidence="1" id="KW-1133">Transmembrane helix</keyword>
<feature type="transmembrane region" description="Helical" evidence="1">
    <location>
        <begin position="156"/>
        <end position="174"/>
    </location>
</feature>
<name>A0A1V8M427_9GAMM</name>
<feature type="transmembrane region" description="Helical" evidence="1">
    <location>
        <begin position="21"/>
        <end position="41"/>
    </location>
</feature>
<evidence type="ECO:0000256" key="1">
    <source>
        <dbReference type="SAM" id="Phobius"/>
    </source>
</evidence>
<evidence type="ECO:0000313" key="3">
    <source>
        <dbReference type="Proteomes" id="UP000191980"/>
    </source>
</evidence>
<keyword evidence="1" id="KW-0472">Membrane</keyword>
<feature type="transmembrane region" description="Helical" evidence="1">
    <location>
        <begin position="86"/>
        <end position="105"/>
    </location>
</feature>